<reference evidence="8 9" key="1">
    <citation type="submission" date="2014-06" db="EMBL/GenBank/DDBJ databases">
        <title>Evolutionary Origins and Diversification of the Mycorrhizal Mutualists.</title>
        <authorList>
            <consortium name="DOE Joint Genome Institute"/>
            <consortium name="Mycorrhizal Genomics Consortium"/>
            <person name="Kohler A."/>
            <person name="Kuo A."/>
            <person name="Nagy L.G."/>
            <person name="Floudas D."/>
            <person name="Copeland A."/>
            <person name="Barry K.W."/>
            <person name="Cichocki N."/>
            <person name="Veneault-Fourrey C."/>
            <person name="LaButti K."/>
            <person name="Lindquist E.A."/>
            <person name="Lipzen A."/>
            <person name="Lundell T."/>
            <person name="Morin E."/>
            <person name="Murat C."/>
            <person name="Riley R."/>
            <person name="Ohm R."/>
            <person name="Sun H."/>
            <person name="Tunlid A."/>
            <person name="Henrissat B."/>
            <person name="Grigoriev I.V."/>
            <person name="Hibbett D.S."/>
            <person name="Martin F."/>
        </authorList>
    </citation>
    <scope>NUCLEOTIDE SEQUENCE [LARGE SCALE GENOMIC DNA]</scope>
    <source>
        <strain evidence="8 9">SS14</strain>
    </source>
</reference>
<dbReference type="CDD" id="cd23507">
    <property type="entry name" value="hydrophobin_I"/>
    <property type="match status" value="1"/>
</dbReference>
<keyword evidence="3 7" id="KW-0134">Cell wall</keyword>
<comment type="subcellular location">
    <subcellularLocation>
        <location evidence="1 7">Secreted</location>
        <location evidence="1 7">Cell wall</location>
    </subcellularLocation>
</comment>
<name>A0A0C9TY17_SPHS4</name>
<evidence type="ECO:0000256" key="4">
    <source>
        <dbReference type="ARBA" id="ARBA00022525"/>
    </source>
</evidence>
<dbReference type="AlphaFoldDB" id="A0A0C9TY17"/>
<evidence type="ECO:0000256" key="3">
    <source>
        <dbReference type="ARBA" id="ARBA00022512"/>
    </source>
</evidence>
<dbReference type="Pfam" id="PF01185">
    <property type="entry name" value="Hydrophobin"/>
    <property type="match status" value="1"/>
</dbReference>
<evidence type="ECO:0000313" key="9">
    <source>
        <dbReference type="Proteomes" id="UP000054279"/>
    </source>
</evidence>
<dbReference type="Proteomes" id="UP000054279">
    <property type="component" value="Unassembled WGS sequence"/>
</dbReference>
<dbReference type="OrthoDB" id="4225815at2759"/>
<organism evidence="8 9">
    <name type="scientific">Sphaerobolus stellatus (strain SS14)</name>
    <dbReference type="NCBI Taxonomy" id="990650"/>
    <lineage>
        <taxon>Eukaryota</taxon>
        <taxon>Fungi</taxon>
        <taxon>Dikarya</taxon>
        <taxon>Basidiomycota</taxon>
        <taxon>Agaricomycotina</taxon>
        <taxon>Agaricomycetes</taxon>
        <taxon>Phallomycetidae</taxon>
        <taxon>Geastrales</taxon>
        <taxon>Sphaerobolaceae</taxon>
        <taxon>Sphaerobolus</taxon>
    </lineage>
</organism>
<keyword evidence="6 7" id="KW-1015">Disulfide bond</keyword>
<keyword evidence="5 7" id="KW-0732">Signal</keyword>
<evidence type="ECO:0000256" key="5">
    <source>
        <dbReference type="ARBA" id="ARBA00022729"/>
    </source>
</evidence>
<feature type="chain" id="PRO_5013985406" description="Hydrophobin" evidence="7">
    <location>
        <begin position="20"/>
        <end position="124"/>
    </location>
</feature>
<feature type="signal peptide" evidence="7">
    <location>
        <begin position="1"/>
        <end position="19"/>
    </location>
</feature>
<dbReference type="InterPro" id="IPR019778">
    <property type="entry name" value="Class_I_Hydrophobin_CS"/>
</dbReference>
<evidence type="ECO:0000313" key="8">
    <source>
        <dbReference type="EMBL" id="KIJ35373.1"/>
    </source>
</evidence>
<dbReference type="GO" id="GO:0005199">
    <property type="term" value="F:structural constituent of cell wall"/>
    <property type="evidence" value="ECO:0007669"/>
    <property type="project" value="InterPro"/>
</dbReference>
<keyword evidence="4 7" id="KW-0964">Secreted</keyword>
<keyword evidence="9" id="KW-1185">Reference proteome</keyword>
<dbReference type="InterPro" id="IPR001338">
    <property type="entry name" value="Class_I_Hydrophobin"/>
</dbReference>
<dbReference type="PROSITE" id="PS00956">
    <property type="entry name" value="HYDROPHOBIN"/>
    <property type="match status" value="1"/>
</dbReference>
<evidence type="ECO:0000256" key="2">
    <source>
        <dbReference type="ARBA" id="ARBA00010446"/>
    </source>
</evidence>
<sequence>MKFALIAPLAFGLLAAASPTDISQCTTGKQRISHKLYNFTDYSRNSGSALCCNTAADAQSSVITSLLSPLGIVLSGITGLVGLGCTPITIVGVGQGANCAQQPICCTGNRFNGLVNIGCTSLSG</sequence>
<evidence type="ECO:0000256" key="7">
    <source>
        <dbReference type="RuleBase" id="RU365009"/>
    </source>
</evidence>
<proteinExistence type="inferred from homology"/>
<dbReference type="SMART" id="SM00075">
    <property type="entry name" value="HYDRO"/>
    <property type="match status" value="1"/>
</dbReference>
<gene>
    <name evidence="8" type="ORF">M422DRAFT_262333</name>
</gene>
<comment type="similarity">
    <text evidence="2 7">Belongs to the fungal hydrophobin family.</text>
</comment>
<protein>
    <recommendedName>
        <fullName evidence="7">Hydrophobin</fullName>
    </recommendedName>
</protein>
<evidence type="ECO:0000256" key="6">
    <source>
        <dbReference type="ARBA" id="ARBA00023157"/>
    </source>
</evidence>
<evidence type="ECO:0000256" key="1">
    <source>
        <dbReference type="ARBA" id="ARBA00004191"/>
    </source>
</evidence>
<accession>A0A0C9TY17</accession>
<dbReference type="GO" id="GO:0009277">
    <property type="term" value="C:fungal-type cell wall"/>
    <property type="evidence" value="ECO:0007669"/>
    <property type="project" value="InterPro"/>
</dbReference>
<dbReference type="HOGENOM" id="CLU_105134_2_0_1"/>
<dbReference type="EMBL" id="KN837189">
    <property type="protein sequence ID" value="KIJ35373.1"/>
    <property type="molecule type" value="Genomic_DNA"/>
</dbReference>